<dbReference type="EMBL" id="MING01000019">
    <property type="protein sequence ID" value="POG14144.1"/>
    <property type="molecule type" value="Genomic_DNA"/>
</dbReference>
<dbReference type="AlphaFoldDB" id="A0A2S3XF09"/>
<reference evidence="1 2" key="1">
    <citation type="submission" date="2016-08" db="EMBL/GenBank/DDBJ databases">
        <authorList>
            <person name="Seilhamer J.J."/>
        </authorList>
    </citation>
    <scope>NUCLEOTIDE SEQUENCE [LARGE SCALE GENOMIC DNA]</scope>
    <source>
        <strain evidence="1 2">KH-18-2</strain>
    </source>
</reference>
<name>A0A2S3XF09_PSEPU</name>
<dbReference type="RefSeq" id="WP_103469361.1">
    <property type="nucleotide sequence ID" value="NZ_MING01000019.1"/>
</dbReference>
<organism evidence="1 2">
    <name type="scientific">Pseudomonas putida</name>
    <name type="common">Arthrobacter siderocapsulatus</name>
    <dbReference type="NCBI Taxonomy" id="303"/>
    <lineage>
        <taxon>Bacteria</taxon>
        <taxon>Pseudomonadati</taxon>
        <taxon>Pseudomonadota</taxon>
        <taxon>Gammaproteobacteria</taxon>
        <taxon>Pseudomonadales</taxon>
        <taxon>Pseudomonadaceae</taxon>
        <taxon>Pseudomonas</taxon>
    </lineage>
</organism>
<comment type="caution">
    <text evidence="1">The sequence shown here is derived from an EMBL/GenBank/DDBJ whole genome shotgun (WGS) entry which is preliminary data.</text>
</comment>
<protein>
    <submittedName>
        <fullName evidence="1">Uncharacterized protein</fullName>
    </submittedName>
</protein>
<accession>A0A2S3XF09</accession>
<evidence type="ECO:0000313" key="2">
    <source>
        <dbReference type="Proteomes" id="UP000237378"/>
    </source>
</evidence>
<reference evidence="1 2" key="2">
    <citation type="submission" date="2018-03" db="EMBL/GenBank/DDBJ databases">
        <title>Draft genome of Pseudomonas putida strain KH-18-2.</title>
        <authorList>
            <person name="Yoshizawa S."/>
            <person name="Khan N.H."/>
            <person name="Nishimura M."/>
            <person name="Chiura H.X."/>
            <person name="Ogura Y."/>
            <person name="Hayashi T."/>
            <person name="Kogure K."/>
        </authorList>
    </citation>
    <scope>NUCLEOTIDE SEQUENCE [LARGE SCALE GENOMIC DNA]</scope>
    <source>
        <strain evidence="1 2">KH-18-2</strain>
    </source>
</reference>
<evidence type="ECO:0000313" key="1">
    <source>
        <dbReference type="EMBL" id="POG14144.1"/>
    </source>
</evidence>
<dbReference type="Proteomes" id="UP000237378">
    <property type="component" value="Unassembled WGS sequence"/>
</dbReference>
<proteinExistence type="predicted"/>
<sequence>MTADQQFMKVRIEGQISDRQVANITRSIQEDGSMIEYPEPFIEHDEVVFRPGDDPVPIIVKRTVPA</sequence>
<gene>
    <name evidence="1" type="ORF">BGP82_06860</name>
</gene>